<reference evidence="5 6" key="1">
    <citation type="submission" date="2013-04" db="EMBL/GenBank/DDBJ databases">
        <title>Gluconobacter oxydans NBRC 3293 whole genome sequence.</title>
        <authorList>
            <person name="Matsutani M."/>
            <person name="Yakushi T."/>
            <person name="Matsushita K."/>
        </authorList>
    </citation>
    <scope>NUCLEOTIDE SEQUENCE [LARGE SCALE GENOMIC DNA]</scope>
    <source>
        <strain evidence="5 6">NBRC 3293</strain>
    </source>
</reference>
<organism evidence="5 6">
    <name type="scientific">Gluconobacter oxydans NBRC 3293</name>
    <dbReference type="NCBI Taxonomy" id="1315969"/>
    <lineage>
        <taxon>Bacteria</taxon>
        <taxon>Pseudomonadati</taxon>
        <taxon>Pseudomonadota</taxon>
        <taxon>Alphaproteobacteria</taxon>
        <taxon>Acetobacterales</taxon>
        <taxon>Acetobacteraceae</taxon>
        <taxon>Gluconobacter</taxon>
    </lineage>
</organism>
<dbReference type="RefSeq" id="WP_172492025.1">
    <property type="nucleotide sequence ID" value="NZ_BARJ01000002.1"/>
</dbReference>
<accession>A0A829WL87</accession>
<comment type="caution">
    <text evidence="5">The sequence shown here is derived from an EMBL/GenBank/DDBJ whole genome shotgun (WGS) entry which is preliminary data.</text>
</comment>
<dbReference type="InterPro" id="IPR006433">
    <property type="entry name" value="Prohead_protease"/>
</dbReference>
<feature type="domain" description="Prohead serine protease" evidence="4">
    <location>
        <begin position="12"/>
        <end position="169"/>
    </location>
</feature>
<keyword evidence="3" id="KW-0378">Hydrolase</keyword>
<dbReference type="GO" id="GO:0006508">
    <property type="term" value="P:proteolysis"/>
    <property type="evidence" value="ECO:0007669"/>
    <property type="project" value="UniProtKB-KW"/>
</dbReference>
<dbReference type="InterPro" id="IPR054613">
    <property type="entry name" value="Peptidase_S78_dom"/>
</dbReference>
<dbReference type="Proteomes" id="UP000484858">
    <property type="component" value="Unassembled WGS sequence"/>
</dbReference>
<dbReference type="EMBL" id="BARJ01000002">
    <property type="protein sequence ID" value="GEM16035.1"/>
    <property type="molecule type" value="Genomic_DNA"/>
</dbReference>
<evidence type="ECO:0000313" key="6">
    <source>
        <dbReference type="Proteomes" id="UP000484858"/>
    </source>
</evidence>
<gene>
    <name evidence="5" type="ORF">NBRC3293_0532</name>
</gene>
<keyword evidence="1" id="KW-1188">Viral release from host cell</keyword>
<keyword evidence="2 5" id="KW-0645">Protease</keyword>
<dbReference type="NCBIfam" id="TIGR01543">
    <property type="entry name" value="proheadase_HK97"/>
    <property type="match status" value="1"/>
</dbReference>
<evidence type="ECO:0000256" key="3">
    <source>
        <dbReference type="ARBA" id="ARBA00022801"/>
    </source>
</evidence>
<dbReference type="Pfam" id="PF04586">
    <property type="entry name" value="Peptidase_S78"/>
    <property type="match status" value="1"/>
</dbReference>
<dbReference type="AlphaFoldDB" id="A0A829WL87"/>
<evidence type="ECO:0000259" key="4">
    <source>
        <dbReference type="Pfam" id="PF04586"/>
    </source>
</evidence>
<dbReference type="GO" id="GO:0008233">
    <property type="term" value="F:peptidase activity"/>
    <property type="evidence" value="ECO:0007669"/>
    <property type="project" value="UniProtKB-KW"/>
</dbReference>
<evidence type="ECO:0000256" key="1">
    <source>
        <dbReference type="ARBA" id="ARBA00022612"/>
    </source>
</evidence>
<proteinExistence type="predicted"/>
<protein>
    <submittedName>
        <fullName evidence="5">Phage head maturation protease</fullName>
    </submittedName>
</protein>
<name>A0A829WL87_GLUOY</name>
<evidence type="ECO:0000313" key="5">
    <source>
        <dbReference type="EMBL" id="GEM16035.1"/>
    </source>
</evidence>
<evidence type="ECO:0000256" key="2">
    <source>
        <dbReference type="ARBA" id="ARBA00022670"/>
    </source>
</evidence>
<sequence length="272" mass="28117">MFDGDFLAAPFEVKFADNGAPGTFEGYGSVFGNVDSHGDIVMPGAFADTLAERKAQGRNIAMHVMHGFYGGDGLPAGVWTDASEDSKGLHLKGRLSGMDTDYGKRLYGLVKDGALGGLSIGFNVPTGGAVKAAQGSGAQRQINRVNLHEVSLVDDPSNAASRVTDMKRRLGALGLKTALTPEKATDAIASAIALHQAALKGGHPPTQEECDAMLEHLQAAHSALTGAPLALTKKAPFSDDFRRVLDTLSGLGTSSPSLAGFTLPDLTGASGL</sequence>